<keyword evidence="1" id="KW-0472">Membrane</keyword>
<dbReference type="AlphaFoldDB" id="A0A2V2WNB0"/>
<dbReference type="VEuPathDB" id="TriTrypDB:TCDM_08564"/>
<dbReference type="VEuPathDB" id="TriTrypDB:TcBrA4_0120490"/>
<gene>
    <name evidence="2" type="ORF">C3747_72g136</name>
</gene>
<name>A0A2V2WNB0_TRYCR</name>
<dbReference type="VEuPathDB" id="TriTrypDB:TcYC6_0104050"/>
<evidence type="ECO:0000313" key="3">
    <source>
        <dbReference type="Proteomes" id="UP000246078"/>
    </source>
</evidence>
<sequence length="176" mass="19608">MQYAALIPGLAAVFVFAARTTHVAQYSDVSKQQWILLMWFRLDFMCIMSVVALCGAGAWLVAGCMFAVALYLAHRVMRIEKRLATSHMRRSWYGAKWTLSTSICQGVSRPSGHWHPRMCKGTTLSSNPQADDSVTKLQGICGGCRGRDVIIINNNNMIIIWLVVCLWRAAIVIICA</sequence>
<dbReference type="VEuPathDB" id="TriTrypDB:C4B63_92g60"/>
<feature type="transmembrane region" description="Helical" evidence="1">
    <location>
        <begin position="155"/>
        <end position="174"/>
    </location>
</feature>
<keyword evidence="1" id="KW-1133">Transmembrane helix</keyword>
<keyword evidence="1" id="KW-0812">Transmembrane</keyword>
<dbReference type="VEuPathDB" id="TriTrypDB:C3747_72g136"/>
<dbReference type="EMBL" id="PRFC01000072">
    <property type="protein sequence ID" value="PWV10118.1"/>
    <property type="molecule type" value="Genomic_DNA"/>
</dbReference>
<evidence type="ECO:0000256" key="1">
    <source>
        <dbReference type="SAM" id="Phobius"/>
    </source>
</evidence>
<protein>
    <submittedName>
        <fullName evidence="2">Uncharacterized protein</fullName>
    </submittedName>
</protein>
<feature type="transmembrane region" description="Helical" evidence="1">
    <location>
        <begin position="47"/>
        <end position="73"/>
    </location>
</feature>
<dbReference type="VEuPathDB" id="TriTrypDB:TCSYLVIO_002783"/>
<reference evidence="2 3" key="1">
    <citation type="journal article" date="2018" name="Microb. Genom.">
        <title>Expanding an expanded genome: long-read sequencing of Trypanosoma cruzi.</title>
        <authorList>
            <person name="Berna L."/>
            <person name="Rodriguez M."/>
            <person name="Chiribao M.L."/>
            <person name="Parodi-Talice A."/>
            <person name="Pita S."/>
            <person name="Rijo G."/>
            <person name="Alvarez-Valin F."/>
            <person name="Robello C."/>
        </authorList>
    </citation>
    <scope>NUCLEOTIDE SEQUENCE [LARGE SCALE GENOMIC DNA]</scope>
    <source>
        <strain evidence="2 3">TCC</strain>
    </source>
</reference>
<dbReference type="Proteomes" id="UP000246078">
    <property type="component" value="Unassembled WGS sequence"/>
</dbReference>
<dbReference type="VEuPathDB" id="TriTrypDB:TcCLB.510595.58"/>
<comment type="caution">
    <text evidence="2">The sequence shown here is derived from an EMBL/GenBank/DDBJ whole genome shotgun (WGS) entry which is preliminary data.</text>
</comment>
<dbReference type="VEuPathDB" id="TriTrypDB:Tc_MARK_1540"/>
<dbReference type="VEuPathDB" id="TriTrypDB:TcG_04474"/>
<proteinExistence type="predicted"/>
<dbReference type="VEuPathDB" id="TriTrypDB:BCY84_00771"/>
<dbReference type="VEuPathDB" id="TriTrypDB:TcCL_ESM03100"/>
<dbReference type="VEuPathDB" id="TriTrypDB:TcCLB.507895.170"/>
<dbReference type="VEuPathDB" id="TriTrypDB:ECC02_006778"/>
<evidence type="ECO:0000313" key="2">
    <source>
        <dbReference type="EMBL" id="PWV10118.1"/>
    </source>
</evidence>
<organism evidence="2 3">
    <name type="scientific">Trypanosoma cruzi</name>
    <dbReference type="NCBI Taxonomy" id="5693"/>
    <lineage>
        <taxon>Eukaryota</taxon>
        <taxon>Discoba</taxon>
        <taxon>Euglenozoa</taxon>
        <taxon>Kinetoplastea</taxon>
        <taxon>Metakinetoplastina</taxon>
        <taxon>Trypanosomatida</taxon>
        <taxon>Trypanosomatidae</taxon>
        <taxon>Trypanosoma</taxon>
        <taxon>Schizotrypanum</taxon>
    </lineage>
</organism>
<accession>A0A2V2WNB0</accession>